<dbReference type="GO" id="GO:0005886">
    <property type="term" value="C:plasma membrane"/>
    <property type="evidence" value="ECO:0007669"/>
    <property type="project" value="TreeGrafter"/>
</dbReference>
<dbReference type="PANTHER" id="PTHR11972:SF55">
    <property type="entry name" value="FERRIC REDUCTASE"/>
    <property type="match status" value="1"/>
</dbReference>
<dbReference type="Pfam" id="PF01794">
    <property type="entry name" value="Ferric_reduct"/>
    <property type="match status" value="1"/>
</dbReference>
<feature type="compositionally biased region" description="Polar residues" evidence="6">
    <location>
        <begin position="1"/>
        <end position="28"/>
    </location>
</feature>
<dbReference type="GO" id="GO:0016491">
    <property type="term" value="F:oxidoreductase activity"/>
    <property type="evidence" value="ECO:0007669"/>
    <property type="project" value="UniProtKB-KW"/>
</dbReference>
<dbReference type="InterPro" id="IPR050369">
    <property type="entry name" value="RBOH/FRE"/>
</dbReference>
<dbReference type="AlphaFoldDB" id="A0AAD3CCR6"/>
<dbReference type="Pfam" id="PF08022">
    <property type="entry name" value="FAD_binding_8"/>
    <property type="match status" value="1"/>
</dbReference>
<keyword evidence="3 7" id="KW-1133">Transmembrane helix</keyword>
<reference evidence="9 10" key="1">
    <citation type="journal article" date="2021" name="Sci. Rep.">
        <title>The genome of the diatom Chaetoceros tenuissimus carries an ancient integrated fragment of an extant virus.</title>
        <authorList>
            <person name="Hongo Y."/>
            <person name="Kimura K."/>
            <person name="Takaki Y."/>
            <person name="Yoshida Y."/>
            <person name="Baba S."/>
            <person name="Kobayashi G."/>
            <person name="Nagasaki K."/>
            <person name="Hano T."/>
            <person name="Tomaru Y."/>
        </authorList>
    </citation>
    <scope>NUCLEOTIDE SEQUENCE [LARGE SCALE GENOMIC DNA]</scope>
    <source>
        <strain evidence="9 10">NIES-3715</strain>
    </source>
</reference>
<dbReference type="InterPro" id="IPR013130">
    <property type="entry name" value="Fe3_Rdtase_TM_dom"/>
</dbReference>
<dbReference type="Proteomes" id="UP001054902">
    <property type="component" value="Unassembled WGS sequence"/>
</dbReference>
<keyword evidence="2 7" id="KW-0812">Transmembrane</keyword>
<evidence type="ECO:0000256" key="2">
    <source>
        <dbReference type="ARBA" id="ARBA00022692"/>
    </source>
</evidence>
<keyword evidence="5 7" id="KW-0472">Membrane</keyword>
<feature type="domain" description="FAD-binding FR-type" evidence="8">
    <location>
        <begin position="440"/>
        <end position="541"/>
    </location>
</feature>
<comment type="caution">
    <text evidence="9">The sequence shown here is derived from an EMBL/GenBank/DDBJ whole genome shotgun (WGS) entry which is preliminary data.</text>
</comment>
<dbReference type="InterPro" id="IPR017938">
    <property type="entry name" value="Riboflavin_synthase-like_b-brl"/>
</dbReference>
<dbReference type="Gene3D" id="3.40.50.80">
    <property type="entry name" value="Nucleotide-binding domain of ferredoxin-NADP reductase (FNR) module"/>
    <property type="match status" value="2"/>
</dbReference>
<dbReference type="SFLD" id="SFLDS00052">
    <property type="entry name" value="Ferric_Reductase_Domain"/>
    <property type="match status" value="1"/>
</dbReference>
<feature type="transmembrane region" description="Helical" evidence="7">
    <location>
        <begin position="396"/>
        <end position="415"/>
    </location>
</feature>
<dbReference type="InterPro" id="IPR039261">
    <property type="entry name" value="FNR_nucleotide-bd"/>
</dbReference>
<evidence type="ECO:0000256" key="7">
    <source>
        <dbReference type="SAM" id="Phobius"/>
    </source>
</evidence>
<feature type="transmembrane region" description="Helical" evidence="7">
    <location>
        <begin position="296"/>
        <end position="316"/>
    </location>
</feature>
<dbReference type="SFLD" id="SFLDG01168">
    <property type="entry name" value="Ferric_reductase_subgroup_(FRE"/>
    <property type="match status" value="1"/>
</dbReference>
<dbReference type="EMBL" id="BLLK01000013">
    <property type="protein sequence ID" value="GFH43632.1"/>
    <property type="molecule type" value="Genomic_DNA"/>
</dbReference>
<dbReference type="PROSITE" id="PS51384">
    <property type="entry name" value="FAD_FR"/>
    <property type="match status" value="1"/>
</dbReference>
<evidence type="ECO:0000259" key="8">
    <source>
        <dbReference type="PROSITE" id="PS51384"/>
    </source>
</evidence>
<proteinExistence type="predicted"/>
<feature type="transmembrane region" description="Helical" evidence="7">
    <location>
        <begin position="255"/>
        <end position="276"/>
    </location>
</feature>
<organism evidence="9 10">
    <name type="scientific">Chaetoceros tenuissimus</name>
    <dbReference type="NCBI Taxonomy" id="426638"/>
    <lineage>
        <taxon>Eukaryota</taxon>
        <taxon>Sar</taxon>
        <taxon>Stramenopiles</taxon>
        <taxon>Ochrophyta</taxon>
        <taxon>Bacillariophyta</taxon>
        <taxon>Coscinodiscophyceae</taxon>
        <taxon>Chaetocerotophycidae</taxon>
        <taxon>Chaetocerotales</taxon>
        <taxon>Chaetocerotaceae</taxon>
        <taxon>Chaetoceros</taxon>
    </lineage>
</organism>
<comment type="subcellular location">
    <subcellularLocation>
        <location evidence="1">Membrane</location>
        <topology evidence="1">Multi-pass membrane protein</topology>
    </subcellularLocation>
</comment>
<dbReference type="SUPFAM" id="SSF52343">
    <property type="entry name" value="Ferredoxin reductase-like, C-terminal NADP-linked domain"/>
    <property type="match status" value="1"/>
</dbReference>
<feature type="transmembrane region" description="Helical" evidence="7">
    <location>
        <begin position="367"/>
        <end position="389"/>
    </location>
</feature>
<evidence type="ECO:0000256" key="3">
    <source>
        <dbReference type="ARBA" id="ARBA00022989"/>
    </source>
</evidence>
<gene>
    <name evidence="9" type="ORF">CTEN210_00105</name>
</gene>
<sequence>MDHSNQNQNDTKPNASTSMDANQDSSSNGKERNEAAAASNPQFIYDFPIVPERKHRRFSMERHSSLKEGMGKAVRRNSLEAEILFHPSRMVSTNMLKAMLDEPPKTKVSRRSTMDMIFSTPQEQATRRSSLRPSRRMSMDSMITSFDPDKLKTDVYVTTADAMNKTSDCDKSKDVLSSDTDFTQISSDIEFGDFHEKENLVPNSPHTSIEYPPLYFLLRSCPRVLNFLELIYKVRWEMRYPLQRRIPLSKKLRKIGITATWGEALLVVPFILIFVQGLLTTFLHPSVSKSGIVSRLPLIICFLTANHNSLLTLFLGIPFERAIKYHKISGYLAFINGAFHTYVAWVAHTSGIHKDQELTSFVSGTSVNMSGTLLLCIICSMIITASPYVRRKAFEVFYYCHIAFAITMMGCAFYHSGALVPALAATLWGGDLLVRKVYMARYRYPRKAKISQLTDTVVEVKIPKTEGFDYNPGQYVKIAFPKLSVFEWHPISISSSPYQHHVTLHIRKRGTWTKKLHDLAGKIDGEVDILLEGPYGSVGVDLTSDRYSMVMLLSGGIGVTPMQSIAHQLMYEHEWNDREMKKLWFIWTARDPEVMEQMDVVTTHHTRSLNSGSLNSADKVIENSDMYLSETEGSSASCNYSTSLSSHDGHPPRTTSLLTGKFIGFAPCHTTDEELEKDYPLKPFMVSEADEELHSTESPSHNIEVEVDDDIERGLRLVEEEETYIHSIDGIASVAKLNDMHGGEKSDVLDLNCYVTAKEMKECGLTGMPFLRNGRPDMKKIFLQMRKEAIANGEKRVAVCVCAPTILVKITREACVKYSNRHVRFDFHSEVFD</sequence>
<dbReference type="InterPro" id="IPR017927">
    <property type="entry name" value="FAD-bd_FR_type"/>
</dbReference>
<keyword evidence="10" id="KW-1185">Reference proteome</keyword>
<dbReference type="SUPFAM" id="SSF63380">
    <property type="entry name" value="Riboflavin synthase domain-like"/>
    <property type="match status" value="1"/>
</dbReference>
<dbReference type="InterPro" id="IPR013112">
    <property type="entry name" value="FAD-bd_8"/>
</dbReference>
<evidence type="ECO:0000313" key="10">
    <source>
        <dbReference type="Proteomes" id="UP001054902"/>
    </source>
</evidence>
<protein>
    <submittedName>
        <fullName evidence="9">NADPH oxidase 1</fullName>
    </submittedName>
</protein>
<dbReference type="PANTHER" id="PTHR11972">
    <property type="entry name" value="NADPH OXIDASE"/>
    <property type="match status" value="1"/>
</dbReference>
<feature type="region of interest" description="Disordered" evidence="6">
    <location>
        <begin position="1"/>
        <end position="39"/>
    </location>
</feature>
<keyword evidence="4" id="KW-0560">Oxidoreductase</keyword>
<evidence type="ECO:0000256" key="1">
    <source>
        <dbReference type="ARBA" id="ARBA00004141"/>
    </source>
</evidence>
<dbReference type="InterPro" id="IPR013121">
    <property type="entry name" value="Fe_red_NAD-bd_6"/>
</dbReference>
<accession>A0AAD3CCR6</accession>
<dbReference type="CDD" id="cd06186">
    <property type="entry name" value="NOX_Duox_like_FAD_NADP"/>
    <property type="match status" value="1"/>
</dbReference>
<evidence type="ECO:0000256" key="5">
    <source>
        <dbReference type="ARBA" id="ARBA00023136"/>
    </source>
</evidence>
<evidence type="ECO:0000256" key="6">
    <source>
        <dbReference type="SAM" id="MobiDB-lite"/>
    </source>
</evidence>
<feature type="transmembrane region" description="Helical" evidence="7">
    <location>
        <begin position="328"/>
        <end position="347"/>
    </location>
</feature>
<evidence type="ECO:0000256" key="4">
    <source>
        <dbReference type="ARBA" id="ARBA00023002"/>
    </source>
</evidence>
<name>A0AAD3CCR6_9STRA</name>
<dbReference type="Gene3D" id="2.40.30.10">
    <property type="entry name" value="Translation factors"/>
    <property type="match status" value="1"/>
</dbReference>
<dbReference type="Pfam" id="PF08030">
    <property type="entry name" value="NAD_binding_6"/>
    <property type="match status" value="1"/>
</dbReference>
<evidence type="ECO:0000313" key="9">
    <source>
        <dbReference type="EMBL" id="GFH43632.1"/>
    </source>
</evidence>